<comment type="similarity">
    <text evidence="2 6">Belongs to the acyl-CoA dehydrogenase family.</text>
</comment>
<evidence type="ECO:0000313" key="10">
    <source>
        <dbReference type="EMBL" id="BBZ77263.1"/>
    </source>
</evidence>
<name>A0A6N4WA67_9MYCO</name>
<dbReference type="Gene3D" id="2.40.110.10">
    <property type="entry name" value="Butyryl-CoA Dehydrogenase, subunit A, domain 2"/>
    <property type="match status" value="1"/>
</dbReference>
<keyword evidence="3 6" id="KW-0285">Flavoprotein</keyword>
<evidence type="ECO:0000259" key="9">
    <source>
        <dbReference type="Pfam" id="PF02771"/>
    </source>
</evidence>
<evidence type="ECO:0000256" key="2">
    <source>
        <dbReference type="ARBA" id="ARBA00009347"/>
    </source>
</evidence>
<evidence type="ECO:0000259" key="8">
    <source>
        <dbReference type="Pfam" id="PF02770"/>
    </source>
</evidence>
<comment type="cofactor">
    <cofactor evidence="1 6">
        <name>FAD</name>
        <dbReference type="ChEBI" id="CHEBI:57692"/>
    </cofactor>
</comment>
<proteinExistence type="inferred from homology"/>
<dbReference type="InterPro" id="IPR046373">
    <property type="entry name" value="Acyl-CoA_Oxase/DH_mid-dom_sf"/>
</dbReference>
<dbReference type="Pfam" id="PF02771">
    <property type="entry name" value="Acyl-CoA_dh_N"/>
    <property type="match status" value="1"/>
</dbReference>
<dbReference type="InterPro" id="IPR036250">
    <property type="entry name" value="AcylCo_DH-like_C"/>
</dbReference>
<dbReference type="GO" id="GO:0003995">
    <property type="term" value="F:acyl-CoA dehydrogenase activity"/>
    <property type="evidence" value="ECO:0007669"/>
    <property type="project" value="TreeGrafter"/>
</dbReference>
<keyword evidence="5 6" id="KW-0560">Oxidoreductase</keyword>
<dbReference type="InterPro" id="IPR006091">
    <property type="entry name" value="Acyl-CoA_Oxase/DH_mid-dom"/>
</dbReference>
<feature type="domain" description="Acyl-CoA oxidase/dehydrogenase middle" evidence="8">
    <location>
        <begin position="126"/>
        <end position="210"/>
    </location>
</feature>
<evidence type="ECO:0000256" key="4">
    <source>
        <dbReference type="ARBA" id="ARBA00022827"/>
    </source>
</evidence>
<feature type="domain" description="Acyl-CoA dehydrogenase/oxidase N-terminal" evidence="9">
    <location>
        <begin position="6"/>
        <end position="117"/>
    </location>
</feature>
<dbReference type="Pfam" id="PF02770">
    <property type="entry name" value="Acyl-CoA_dh_M"/>
    <property type="match status" value="1"/>
</dbReference>
<reference evidence="10 11" key="1">
    <citation type="journal article" date="2019" name="Emerg. Microbes Infect.">
        <title>Comprehensive subspecies identification of 175 nontuberculous mycobacteria species based on 7547 genomic profiles.</title>
        <authorList>
            <person name="Matsumoto Y."/>
            <person name="Kinjo T."/>
            <person name="Motooka D."/>
            <person name="Nabeya D."/>
            <person name="Jung N."/>
            <person name="Uechi K."/>
            <person name="Horii T."/>
            <person name="Iida T."/>
            <person name="Fujita J."/>
            <person name="Nakamura S."/>
        </authorList>
    </citation>
    <scope>NUCLEOTIDE SEQUENCE [LARGE SCALE GENOMIC DNA]</scope>
    <source>
        <strain evidence="10 11">JCM 30275</strain>
    </source>
</reference>
<sequence length="370" mass="39299">MDFNFSDEQTMLRDSLTELLTQHYGFEQRQSIVRSAAGVSESVWTLFEAMGLLALPLPESVGGYGGSGSDIVAISELFGRHLVVEPYLSSIIFAGRALARSERNPQATGWLRQIVAGKLRAALAHEESRGTATIDMISTTAKADGDGYVLRGHKRLVLDGATADVLVVTVRLTEATFGIVAVDPGSDGVTLTPYRTIDGRRAADIRFDDVRVPASGLVCEDAAAAIQDVINDAVLALCAEAVGAMGALLDATASYASTRNQFGSPIAGFQAVAHRIANMKVAYAKARATLIYVTAAIDSGLASQRDYSLIKGQVGRLGREIAESAVQIHGGIGMTEECAVGHHLKRILTIDALFGPADYHLRILGIRQSA</sequence>
<dbReference type="InterPro" id="IPR009100">
    <property type="entry name" value="AcylCoA_DH/oxidase_NM_dom_sf"/>
</dbReference>
<dbReference type="PANTHER" id="PTHR43884:SF20">
    <property type="entry name" value="ACYL-COA DEHYDROGENASE FADE28"/>
    <property type="match status" value="1"/>
</dbReference>
<evidence type="ECO:0000259" key="7">
    <source>
        <dbReference type="Pfam" id="PF00441"/>
    </source>
</evidence>
<dbReference type="SUPFAM" id="SSF56645">
    <property type="entry name" value="Acyl-CoA dehydrogenase NM domain-like"/>
    <property type="match status" value="1"/>
</dbReference>
<dbReference type="KEGG" id="many:MANY_26000"/>
<dbReference type="Gene3D" id="1.10.540.10">
    <property type="entry name" value="Acyl-CoA dehydrogenase/oxidase, N-terminal domain"/>
    <property type="match status" value="1"/>
</dbReference>
<evidence type="ECO:0000256" key="3">
    <source>
        <dbReference type="ARBA" id="ARBA00022630"/>
    </source>
</evidence>
<dbReference type="Gene3D" id="1.20.140.10">
    <property type="entry name" value="Butyryl-CoA Dehydrogenase, subunit A, domain 3"/>
    <property type="match status" value="1"/>
</dbReference>
<dbReference type="InterPro" id="IPR037069">
    <property type="entry name" value="AcylCoA_DH/ox_N_sf"/>
</dbReference>
<keyword evidence="4 6" id="KW-0274">FAD</keyword>
<protein>
    <submittedName>
        <fullName evidence="10">Acyl-CoA dehydrogenase</fullName>
    </submittedName>
</protein>
<dbReference type="InterPro" id="IPR013786">
    <property type="entry name" value="AcylCoA_DH/ox_N"/>
</dbReference>
<accession>A0A6N4WA67</accession>
<gene>
    <name evidence="10" type="ORF">MANY_26000</name>
</gene>
<dbReference type="Pfam" id="PF00441">
    <property type="entry name" value="Acyl-CoA_dh_1"/>
    <property type="match status" value="1"/>
</dbReference>
<evidence type="ECO:0000313" key="11">
    <source>
        <dbReference type="Proteomes" id="UP000467249"/>
    </source>
</evidence>
<dbReference type="AlphaFoldDB" id="A0A6N4WA67"/>
<dbReference type="EMBL" id="AP022620">
    <property type="protein sequence ID" value="BBZ77263.1"/>
    <property type="molecule type" value="Genomic_DNA"/>
</dbReference>
<dbReference type="RefSeq" id="WP_163804602.1">
    <property type="nucleotide sequence ID" value="NZ_AP022620.1"/>
</dbReference>
<evidence type="ECO:0000256" key="5">
    <source>
        <dbReference type="ARBA" id="ARBA00023002"/>
    </source>
</evidence>
<dbReference type="InterPro" id="IPR009075">
    <property type="entry name" value="AcylCo_DH/oxidase_C"/>
</dbReference>
<dbReference type="CDD" id="cd00567">
    <property type="entry name" value="ACAD"/>
    <property type="match status" value="1"/>
</dbReference>
<keyword evidence="11" id="KW-1185">Reference proteome</keyword>
<dbReference type="GO" id="GO:0050660">
    <property type="term" value="F:flavin adenine dinucleotide binding"/>
    <property type="evidence" value="ECO:0007669"/>
    <property type="project" value="InterPro"/>
</dbReference>
<dbReference type="Proteomes" id="UP000467249">
    <property type="component" value="Chromosome"/>
</dbReference>
<feature type="domain" description="Acyl-CoA dehydrogenase/oxidase C-terminal" evidence="7">
    <location>
        <begin position="226"/>
        <end position="365"/>
    </location>
</feature>
<organism evidence="10 11">
    <name type="scientific">Mycolicibacterium anyangense</name>
    <dbReference type="NCBI Taxonomy" id="1431246"/>
    <lineage>
        <taxon>Bacteria</taxon>
        <taxon>Bacillati</taxon>
        <taxon>Actinomycetota</taxon>
        <taxon>Actinomycetes</taxon>
        <taxon>Mycobacteriales</taxon>
        <taxon>Mycobacteriaceae</taxon>
        <taxon>Mycolicibacterium</taxon>
    </lineage>
</organism>
<dbReference type="SUPFAM" id="SSF47203">
    <property type="entry name" value="Acyl-CoA dehydrogenase C-terminal domain-like"/>
    <property type="match status" value="1"/>
</dbReference>
<evidence type="ECO:0000256" key="6">
    <source>
        <dbReference type="RuleBase" id="RU362125"/>
    </source>
</evidence>
<evidence type="ECO:0000256" key="1">
    <source>
        <dbReference type="ARBA" id="ARBA00001974"/>
    </source>
</evidence>
<dbReference type="PANTHER" id="PTHR43884">
    <property type="entry name" value="ACYL-COA DEHYDROGENASE"/>
    <property type="match status" value="1"/>
</dbReference>